<keyword evidence="4" id="KW-1185">Reference proteome</keyword>
<evidence type="ECO:0000256" key="2">
    <source>
        <dbReference type="SAM" id="MobiDB-lite"/>
    </source>
</evidence>
<feature type="coiled-coil region" evidence="1">
    <location>
        <begin position="20"/>
        <end position="47"/>
    </location>
</feature>
<reference evidence="3 4" key="1">
    <citation type="submission" date="2018-11" db="EMBL/GenBank/DDBJ databases">
        <authorList>
            <consortium name="Pathogen Informatics"/>
        </authorList>
    </citation>
    <scope>NUCLEOTIDE SEQUENCE [LARGE SCALE GENOMIC DNA]</scope>
    <source>
        <strain>Denwood</strain>
        <strain evidence="4">Zambia</strain>
    </source>
</reference>
<dbReference type="Proteomes" id="UP000269396">
    <property type="component" value="Unassembled WGS sequence"/>
</dbReference>
<evidence type="ECO:0000313" key="4">
    <source>
        <dbReference type="Proteomes" id="UP000269396"/>
    </source>
</evidence>
<feature type="coiled-coil region" evidence="1">
    <location>
        <begin position="126"/>
        <end position="153"/>
    </location>
</feature>
<sequence length="539" mass="62144">MLEAKNADLTSQLTLLQNMSQAKEIIIKDLRNQIDGLQNNKQLIEERNKQTAFKLQIESTQMKALLTSLSASLSTIDKPCEPTEIGVKESIVRILDQNVQMREAGNNFQSKVLELQNQFEAQHKAGLAMNTELKQARERVQQAETDCARIETELSGLHLLYKQDQELKEKVKSLLIQLCDYLSIQIDHQEAKPTEMISACLDRIEHLLNRGCLPWVCVQSSEIRDHHHFKNHEPLVPNEQFVRNCDNSNKCLHDLECHQSHLPCHLQMSKELSENDCDHKQIEYLTDQIIMKQGQLSLKDWRSIKKLCNLCNEKLIKCFSDQLSELFEQITEIHKANAQNPKCNDQILAKLQEELESKQIELNDVKNNFESQILDKLGTFRDLIGRMLDVDTRFSPNPDMMIFQRLQQLIDFAVSSRLTSIQPNITTSFSNTPNNTFYPFINSSKSTMSQIPIKPLSSTYTNNLALPLWDKHREGHLDLQSKHQGKIRPTSDEMTQAESEKKQIHRQSVQENKSKASTKSTSNVPKKSESRIQKDDRQY</sequence>
<accession>A0A3P8FS34</accession>
<organism evidence="3 4">
    <name type="scientific">Schistosoma mattheei</name>
    <dbReference type="NCBI Taxonomy" id="31246"/>
    <lineage>
        <taxon>Eukaryota</taxon>
        <taxon>Metazoa</taxon>
        <taxon>Spiralia</taxon>
        <taxon>Lophotrochozoa</taxon>
        <taxon>Platyhelminthes</taxon>
        <taxon>Trematoda</taxon>
        <taxon>Digenea</taxon>
        <taxon>Strigeidida</taxon>
        <taxon>Schistosomatoidea</taxon>
        <taxon>Schistosomatidae</taxon>
        <taxon>Schistosoma</taxon>
    </lineage>
</organism>
<feature type="compositionally biased region" description="Basic and acidic residues" evidence="2">
    <location>
        <begin position="526"/>
        <end position="539"/>
    </location>
</feature>
<keyword evidence="1" id="KW-0175">Coiled coil</keyword>
<proteinExistence type="predicted"/>
<dbReference type="AlphaFoldDB" id="A0A3P8FS34"/>
<name>A0A3P8FS34_9TREM</name>
<evidence type="ECO:0000256" key="1">
    <source>
        <dbReference type="SAM" id="Coils"/>
    </source>
</evidence>
<feature type="region of interest" description="Disordered" evidence="2">
    <location>
        <begin position="478"/>
        <end position="539"/>
    </location>
</feature>
<gene>
    <name evidence="3" type="ORF">SMTD_LOCUS4917</name>
</gene>
<evidence type="ECO:0000313" key="3">
    <source>
        <dbReference type="EMBL" id="VDP25919.1"/>
    </source>
</evidence>
<dbReference type="EMBL" id="UZAL01026776">
    <property type="protein sequence ID" value="VDP25919.1"/>
    <property type="molecule type" value="Genomic_DNA"/>
</dbReference>
<protein>
    <submittedName>
        <fullName evidence="3">Uncharacterized protein</fullName>
    </submittedName>
</protein>